<comment type="caution">
    <text evidence="6">The sequence shown here is derived from an EMBL/GenBank/DDBJ whole genome shotgun (WGS) entry which is preliminary data.</text>
</comment>
<dbReference type="FunFam" id="3.40.50.1970:FF:000003">
    <property type="entry name" value="Alcohol dehydrogenase, iron-containing"/>
    <property type="match status" value="1"/>
</dbReference>
<keyword evidence="7" id="KW-1185">Reference proteome</keyword>
<sequence length="392" mass="41245">MDDPTPAAAELQFTTPDITFGDGATDRLDDALGRLGVERPLVVTDRGVDEAGVLDAVLDSLPMPAETYYATTEPSTGDFEDLPEQDIDGVVAVGGGSCLDSGKLAALLLVHGGTPVDYVGVDAVPGPIAPLVAVPTTSGTGSQATQTVVVTHEGIKRGISDEYLRPDITLVDPAVTIGLPPRVTARSGFDAFVHALESLTGRDYRWVPDRAITYQGANPLSRPLSRRALHLVHGSLERAVFDGTNRDARRAMSLGSHLAGVAFSNAGLGAIHAIASTVGGMTGRPHGECLAVSLRPGLEYNLPARQREYAAIGRGLGVTIHDDDERAARAFIDEGDRLRKSLGLPGSFAALGLDAGDLDTMVKNTLVQERRLVTNPRTVTEDVGDTLARYLG</sequence>
<dbReference type="InterPro" id="IPR056798">
    <property type="entry name" value="ADH_Fe_C"/>
</dbReference>
<dbReference type="PANTHER" id="PTHR11496:SF102">
    <property type="entry name" value="ALCOHOL DEHYDROGENASE 4"/>
    <property type="match status" value="1"/>
</dbReference>
<dbReference type="Pfam" id="PF25137">
    <property type="entry name" value="ADH_Fe_C"/>
    <property type="match status" value="1"/>
</dbReference>
<dbReference type="EC" id="1.1.1.1" evidence="6"/>
<evidence type="ECO:0000313" key="7">
    <source>
        <dbReference type="Proteomes" id="UP001596547"/>
    </source>
</evidence>
<gene>
    <name evidence="6" type="ORF">ACFQPE_18490</name>
</gene>
<name>A0ABD6AE01_9EURY</name>
<dbReference type="InterPro" id="IPR018211">
    <property type="entry name" value="ADH_Fe_CS"/>
</dbReference>
<dbReference type="GeneID" id="79317043"/>
<evidence type="ECO:0000256" key="1">
    <source>
        <dbReference type="ARBA" id="ARBA00007358"/>
    </source>
</evidence>
<keyword evidence="2 6" id="KW-0560">Oxidoreductase</keyword>
<dbReference type="Gene3D" id="3.40.50.1970">
    <property type="match status" value="1"/>
</dbReference>
<dbReference type="InterPro" id="IPR039697">
    <property type="entry name" value="Alcohol_dehydrogenase_Fe"/>
</dbReference>
<dbReference type="EMBL" id="JBHTBF010000003">
    <property type="protein sequence ID" value="MFC7318769.1"/>
    <property type="molecule type" value="Genomic_DNA"/>
</dbReference>
<keyword evidence="3" id="KW-0520">NAD</keyword>
<accession>A0ABD6AE01</accession>
<protein>
    <submittedName>
        <fullName evidence="6">Iron-containing alcohol dehydrogenase</fullName>
        <ecNumber evidence="6">1.1.1.1</ecNumber>
    </submittedName>
</protein>
<comment type="similarity">
    <text evidence="1">Belongs to the iron-containing alcohol dehydrogenase family.</text>
</comment>
<evidence type="ECO:0000259" key="4">
    <source>
        <dbReference type="Pfam" id="PF00465"/>
    </source>
</evidence>
<organism evidence="6 7">
    <name type="scientific">Halomarina halobia</name>
    <dbReference type="NCBI Taxonomy" id="3033386"/>
    <lineage>
        <taxon>Archaea</taxon>
        <taxon>Methanobacteriati</taxon>
        <taxon>Methanobacteriota</taxon>
        <taxon>Stenosarchaea group</taxon>
        <taxon>Halobacteria</taxon>
        <taxon>Halobacteriales</taxon>
        <taxon>Natronomonadaceae</taxon>
        <taxon>Halomarina</taxon>
    </lineage>
</organism>
<dbReference type="Proteomes" id="UP001596547">
    <property type="component" value="Unassembled WGS sequence"/>
</dbReference>
<feature type="domain" description="Alcohol dehydrogenase iron-type/glycerol dehydrogenase GldA" evidence="4">
    <location>
        <begin position="17"/>
        <end position="173"/>
    </location>
</feature>
<feature type="domain" description="Fe-containing alcohol dehydrogenase-like C-terminal" evidence="5">
    <location>
        <begin position="184"/>
        <end position="382"/>
    </location>
</feature>
<dbReference type="Pfam" id="PF00465">
    <property type="entry name" value="Fe-ADH"/>
    <property type="match status" value="1"/>
</dbReference>
<dbReference type="AlphaFoldDB" id="A0ABD6AE01"/>
<dbReference type="PROSITE" id="PS00913">
    <property type="entry name" value="ADH_IRON_1"/>
    <property type="match status" value="1"/>
</dbReference>
<evidence type="ECO:0000259" key="5">
    <source>
        <dbReference type="Pfam" id="PF25137"/>
    </source>
</evidence>
<dbReference type="SUPFAM" id="SSF56796">
    <property type="entry name" value="Dehydroquinate synthase-like"/>
    <property type="match status" value="1"/>
</dbReference>
<dbReference type="Gene3D" id="1.20.1090.10">
    <property type="entry name" value="Dehydroquinate synthase-like - alpha domain"/>
    <property type="match status" value="1"/>
</dbReference>
<proteinExistence type="inferred from homology"/>
<evidence type="ECO:0000256" key="2">
    <source>
        <dbReference type="ARBA" id="ARBA00023002"/>
    </source>
</evidence>
<dbReference type="GO" id="GO:0004022">
    <property type="term" value="F:alcohol dehydrogenase (NAD+) activity"/>
    <property type="evidence" value="ECO:0007669"/>
    <property type="project" value="UniProtKB-EC"/>
</dbReference>
<reference evidence="6 7" key="1">
    <citation type="journal article" date="2019" name="Int. J. Syst. Evol. Microbiol.">
        <title>The Global Catalogue of Microorganisms (GCM) 10K type strain sequencing project: providing services to taxonomists for standard genome sequencing and annotation.</title>
        <authorList>
            <consortium name="The Broad Institute Genomics Platform"/>
            <consortium name="The Broad Institute Genome Sequencing Center for Infectious Disease"/>
            <person name="Wu L."/>
            <person name="Ma J."/>
        </authorList>
    </citation>
    <scope>NUCLEOTIDE SEQUENCE [LARGE SCALE GENOMIC DNA]</scope>
    <source>
        <strain evidence="6 7">PSR21</strain>
    </source>
</reference>
<dbReference type="PANTHER" id="PTHR11496">
    <property type="entry name" value="ALCOHOL DEHYDROGENASE"/>
    <property type="match status" value="1"/>
</dbReference>
<dbReference type="RefSeq" id="WP_276306395.1">
    <property type="nucleotide sequence ID" value="NZ_CP119993.1"/>
</dbReference>
<evidence type="ECO:0000256" key="3">
    <source>
        <dbReference type="ARBA" id="ARBA00023027"/>
    </source>
</evidence>
<dbReference type="InterPro" id="IPR001670">
    <property type="entry name" value="ADH_Fe/GldA"/>
</dbReference>
<evidence type="ECO:0000313" key="6">
    <source>
        <dbReference type="EMBL" id="MFC7318769.1"/>
    </source>
</evidence>